<dbReference type="InParanoid" id="A0A1W0VRD7"/>
<dbReference type="OMA" id="CISEPPF"/>
<gene>
    <name evidence="2" type="ORF">SORBI_3010G039900</name>
</gene>
<sequence>MKEARSSSWSDLLPEILGLVLRRLPSLADRVRLRAVCRPWRSNAQLDALLPLLPWLTLLDGTFLSIPDGKIIRLPIPFKAFCRGSVDNWMFFVHGDGGCSLMNPFSKATRDISKLVTTWFNSNSRCYSYHFFKLVAPSPLESSPGSLVALILEGGGRIRICQPPIAPRLSLLDDITFFHGKLYGVSRDVLSTFEITYGLDSKPKISSDLCITSYPAFFRLWPPRQVPGSCLVLSYLVECCGRLLMVKRMIGCNLETEPCPLESDRTAGFEVFEADLSTKPGQWISVRELGSQALFVGKHCSKSFPAGEFTGVEENCIYFMRDYFPANLAANPLGDSGVYNMKSGNIKPLLSETAAVPQHHGGRWCPTWIFPTDAM</sequence>
<dbReference type="EMBL" id="CM000769">
    <property type="protein sequence ID" value="OQU75834.1"/>
    <property type="molecule type" value="Genomic_DNA"/>
</dbReference>
<dbReference type="Proteomes" id="UP000000768">
    <property type="component" value="Chromosome 10"/>
</dbReference>
<dbReference type="SUPFAM" id="SSF81383">
    <property type="entry name" value="F-box domain"/>
    <property type="match status" value="1"/>
</dbReference>
<protein>
    <recommendedName>
        <fullName evidence="1">KIB1-4 beta-propeller domain-containing protein</fullName>
    </recommendedName>
</protein>
<dbReference type="Gene3D" id="1.20.1280.50">
    <property type="match status" value="1"/>
</dbReference>
<evidence type="ECO:0000313" key="3">
    <source>
        <dbReference type="Proteomes" id="UP000000768"/>
    </source>
</evidence>
<dbReference type="InterPro" id="IPR005174">
    <property type="entry name" value="KIB1-4_b-propeller"/>
</dbReference>
<organism evidence="2 3">
    <name type="scientific">Sorghum bicolor</name>
    <name type="common">Sorghum</name>
    <name type="synonym">Sorghum vulgare</name>
    <dbReference type="NCBI Taxonomy" id="4558"/>
    <lineage>
        <taxon>Eukaryota</taxon>
        <taxon>Viridiplantae</taxon>
        <taxon>Streptophyta</taxon>
        <taxon>Embryophyta</taxon>
        <taxon>Tracheophyta</taxon>
        <taxon>Spermatophyta</taxon>
        <taxon>Magnoliopsida</taxon>
        <taxon>Liliopsida</taxon>
        <taxon>Poales</taxon>
        <taxon>Poaceae</taxon>
        <taxon>PACMAD clade</taxon>
        <taxon>Panicoideae</taxon>
        <taxon>Andropogonodae</taxon>
        <taxon>Andropogoneae</taxon>
        <taxon>Sorghinae</taxon>
        <taxon>Sorghum</taxon>
    </lineage>
</organism>
<dbReference type="STRING" id="4558.A0A1W0VRD7"/>
<evidence type="ECO:0000313" key="2">
    <source>
        <dbReference type="EMBL" id="OQU75834.1"/>
    </source>
</evidence>
<accession>A0A1W0VRD7</accession>
<dbReference type="InterPro" id="IPR036047">
    <property type="entry name" value="F-box-like_dom_sf"/>
</dbReference>
<dbReference type="Pfam" id="PF03478">
    <property type="entry name" value="Beta-prop_KIB1-4"/>
    <property type="match status" value="1"/>
</dbReference>
<dbReference type="PANTHER" id="PTHR33110">
    <property type="entry name" value="F-BOX/KELCH-REPEAT PROTEIN-RELATED"/>
    <property type="match status" value="1"/>
</dbReference>
<dbReference type="Gramene" id="OQU75834">
    <property type="protein sequence ID" value="OQU75834"/>
    <property type="gene ID" value="SORBI_3010G039900"/>
</dbReference>
<dbReference type="AlphaFoldDB" id="A0A1W0VRD7"/>
<feature type="domain" description="KIB1-4 beta-propeller" evidence="1">
    <location>
        <begin position="63"/>
        <end position="340"/>
    </location>
</feature>
<reference evidence="2 3" key="1">
    <citation type="journal article" date="2009" name="Nature">
        <title>The Sorghum bicolor genome and the diversification of grasses.</title>
        <authorList>
            <person name="Paterson A.H."/>
            <person name="Bowers J.E."/>
            <person name="Bruggmann R."/>
            <person name="Dubchak I."/>
            <person name="Grimwood J."/>
            <person name="Gundlach H."/>
            <person name="Haberer G."/>
            <person name="Hellsten U."/>
            <person name="Mitros T."/>
            <person name="Poliakov A."/>
            <person name="Schmutz J."/>
            <person name="Spannagl M."/>
            <person name="Tang H."/>
            <person name="Wang X."/>
            <person name="Wicker T."/>
            <person name="Bharti A.K."/>
            <person name="Chapman J."/>
            <person name="Feltus F.A."/>
            <person name="Gowik U."/>
            <person name="Grigoriev I.V."/>
            <person name="Lyons E."/>
            <person name="Maher C.A."/>
            <person name="Martis M."/>
            <person name="Narechania A."/>
            <person name="Otillar R.P."/>
            <person name="Penning B.W."/>
            <person name="Salamov A.A."/>
            <person name="Wang Y."/>
            <person name="Zhang L."/>
            <person name="Carpita N.C."/>
            <person name="Freeling M."/>
            <person name="Gingle A.R."/>
            <person name="Hash C.T."/>
            <person name="Keller B."/>
            <person name="Klein P."/>
            <person name="Kresovich S."/>
            <person name="McCann M.C."/>
            <person name="Ming R."/>
            <person name="Peterson D.G."/>
            <person name="Mehboob-ur-Rahman"/>
            <person name="Ware D."/>
            <person name="Westhoff P."/>
            <person name="Mayer K.F."/>
            <person name="Messing J."/>
            <person name="Rokhsar D.S."/>
        </authorList>
    </citation>
    <scope>NUCLEOTIDE SEQUENCE [LARGE SCALE GENOMIC DNA]</scope>
    <source>
        <strain evidence="3">cv. BTx623</strain>
    </source>
</reference>
<evidence type="ECO:0000259" key="1">
    <source>
        <dbReference type="Pfam" id="PF03478"/>
    </source>
</evidence>
<proteinExistence type="predicted"/>
<keyword evidence="3" id="KW-1185">Reference proteome</keyword>
<dbReference type="PANTHER" id="PTHR33110:SF138">
    <property type="entry name" value="DUF295 DOMAIN-CONTAINING PROTEIN"/>
    <property type="match status" value="1"/>
</dbReference>
<reference evidence="3" key="2">
    <citation type="journal article" date="2018" name="Plant J.">
        <title>The Sorghum bicolor reference genome: improved assembly, gene annotations, a transcriptome atlas, and signatures of genome organization.</title>
        <authorList>
            <person name="McCormick R.F."/>
            <person name="Truong S.K."/>
            <person name="Sreedasyam A."/>
            <person name="Jenkins J."/>
            <person name="Shu S."/>
            <person name="Sims D."/>
            <person name="Kennedy M."/>
            <person name="Amirebrahimi M."/>
            <person name="Weers B.D."/>
            <person name="McKinley B."/>
            <person name="Mattison A."/>
            <person name="Morishige D.T."/>
            <person name="Grimwood J."/>
            <person name="Schmutz J."/>
            <person name="Mullet J.E."/>
        </authorList>
    </citation>
    <scope>NUCLEOTIDE SEQUENCE [LARGE SCALE GENOMIC DNA]</scope>
    <source>
        <strain evidence="3">cv. BTx623</strain>
    </source>
</reference>
<name>A0A1W0VRD7_SORBI</name>